<keyword evidence="6" id="KW-1185">Reference proteome</keyword>
<evidence type="ECO:0000256" key="2">
    <source>
        <dbReference type="ARBA" id="ARBA00022801"/>
    </source>
</evidence>
<dbReference type="PANTHER" id="PTHR22946:SF9">
    <property type="entry name" value="POLYKETIDE TRANSFERASE AF380"/>
    <property type="match status" value="1"/>
</dbReference>
<dbReference type="PIRSF" id="PIRSF037442">
    <property type="entry name" value="UCP037442_abhydr"/>
    <property type="match status" value="1"/>
</dbReference>
<dbReference type="Proteomes" id="UP000676885">
    <property type="component" value="Chromosome"/>
</dbReference>
<dbReference type="GO" id="GO:0052689">
    <property type="term" value="F:carboxylic ester hydrolase activity"/>
    <property type="evidence" value="ECO:0007669"/>
    <property type="project" value="UniProtKB-ARBA"/>
</dbReference>
<feature type="region of interest" description="Disordered" evidence="3">
    <location>
        <begin position="1"/>
        <end position="35"/>
    </location>
</feature>
<organism evidence="5 6">
    <name type="scientific">Arthrobacter jiangjiafuii</name>
    <dbReference type="NCBI Taxonomy" id="2817475"/>
    <lineage>
        <taxon>Bacteria</taxon>
        <taxon>Bacillati</taxon>
        <taxon>Actinomycetota</taxon>
        <taxon>Actinomycetes</taxon>
        <taxon>Micrococcales</taxon>
        <taxon>Micrococcaceae</taxon>
        <taxon>Arthrobacter</taxon>
    </lineage>
</organism>
<comment type="similarity">
    <text evidence="1">Belongs to the AB hydrolase superfamily.</text>
</comment>
<dbReference type="RefSeq" id="WP_210227249.1">
    <property type="nucleotide sequence ID" value="NZ_CP076022.1"/>
</dbReference>
<dbReference type="EMBL" id="CP076022">
    <property type="protein sequence ID" value="QWC10006.1"/>
    <property type="molecule type" value="Genomic_DNA"/>
</dbReference>
<accession>A0A975M4V5</accession>
<gene>
    <name evidence="5" type="ORF">KKR91_16435</name>
</gene>
<evidence type="ECO:0000256" key="3">
    <source>
        <dbReference type="SAM" id="MobiDB-lite"/>
    </source>
</evidence>
<reference evidence="5 6" key="1">
    <citation type="submission" date="2021-05" db="EMBL/GenBank/DDBJ databases">
        <title>Novel species in genus Arthrobacter.</title>
        <authorList>
            <person name="Zhang G."/>
        </authorList>
    </citation>
    <scope>NUCLEOTIDE SEQUENCE [LARGE SCALE GENOMIC DNA]</scope>
    <source>
        <strain evidence="6">zg-ZUI227</strain>
    </source>
</reference>
<proteinExistence type="inferred from homology"/>
<evidence type="ECO:0000259" key="4">
    <source>
        <dbReference type="Pfam" id="PF12146"/>
    </source>
</evidence>
<sequence>MQNNSGTDSTSERVTVPVPAGGALTGTLRQPAGTPPVATVTIHPATAVAERLYNGFARYLADHGFAVFTYDYRGTGVSGAPRENRTLRMRDWMSQDVPAAADWMAARFPELPHLAVGHSLGGQALVLGNATSHLAGFVAVASHAGVVAAIEDRPERLRASLVLHVLGPLTALLLGFVPGRGMGLGEDMPAAAMLEWSRWSRRPGYFFDDPGMRAAERAATVSTEVLAVGLTDDLWATPRQIDGFYAHLVNARVERRTYSPADGGVPAIGHMGFFRSGVSAALWPELLAWLTEKSGAARQPRAES</sequence>
<dbReference type="Gene3D" id="3.40.50.1820">
    <property type="entry name" value="alpha/beta hydrolase"/>
    <property type="match status" value="1"/>
</dbReference>
<keyword evidence="2 5" id="KW-0378">Hydrolase</keyword>
<dbReference type="InterPro" id="IPR017208">
    <property type="entry name" value="UCP037442_abhydr"/>
</dbReference>
<evidence type="ECO:0000313" key="5">
    <source>
        <dbReference type="EMBL" id="QWC10006.1"/>
    </source>
</evidence>
<dbReference type="PANTHER" id="PTHR22946">
    <property type="entry name" value="DIENELACTONE HYDROLASE DOMAIN-CONTAINING PROTEIN-RELATED"/>
    <property type="match status" value="1"/>
</dbReference>
<dbReference type="Pfam" id="PF12146">
    <property type="entry name" value="Hydrolase_4"/>
    <property type="match status" value="1"/>
</dbReference>
<dbReference type="InterPro" id="IPR050261">
    <property type="entry name" value="FrsA_esterase"/>
</dbReference>
<dbReference type="KEGG" id="ajg:KKR91_16435"/>
<name>A0A975M4V5_9MICC</name>
<dbReference type="AlphaFoldDB" id="A0A975M4V5"/>
<dbReference type="SUPFAM" id="SSF53474">
    <property type="entry name" value="alpha/beta-Hydrolases"/>
    <property type="match status" value="1"/>
</dbReference>
<feature type="compositionally biased region" description="Polar residues" evidence="3">
    <location>
        <begin position="1"/>
        <end position="13"/>
    </location>
</feature>
<protein>
    <submittedName>
        <fullName evidence="5">Alpha/beta fold hydrolase</fullName>
    </submittedName>
</protein>
<dbReference type="InterPro" id="IPR022742">
    <property type="entry name" value="Hydrolase_4"/>
</dbReference>
<evidence type="ECO:0000313" key="6">
    <source>
        <dbReference type="Proteomes" id="UP000676885"/>
    </source>
</evidence>
<dbReference type="InterPro" id="IPR029058">
    <property type="entry name" value="AB_hydrolase_fold"/>
</dbReference>
<feature type="domain" description="Serine aminopeptidase S33" evidence="4">
    <location>
        <begin position="47"/>
        <end position="150"/>
    </location>
</feature>
<evidence type="ECO:0000256" key="1">
    <source>
        <dbReference type="ARBA" id="ARBA00008645"/>
    </source>
</evidence>